<dbReference type="EMBL" id="LFZS01000007">
    <property type="protein sequence ID" value="ONN54353.1"/>
    <property type="molecule type" value="Genomic_DNA"/>
</dbReference>
<accession>A0A1V2UWX9</accession>
<organism evidence="1 2">
    <name type="scientific">Acinetobacter genomosp. 33YU</name>
    <dbReference type="NCBI Taxonomy" id="1675530"/>
    <lineage>
        <taxon>Bacteria</taxon>
        <taxon>Pseudomonadati</taxon>
        <taxon>Pseudomonadota</taxon>
        <taxon>Gammaproteobacteria</taxon>
        <taxon>Moraxellales</taxon>
        <taxon>Moraxellaceae</taxon>
        <taxon>Acinetobacter</taxon>
    </lineage>
</organism>
<evidence type="ECO:0000313" key="2">
    <source>
        <dbReference type="Proteomes" id="UP000189376"/>
    </source>
</evidence>
<dbReference type="AlphaFoldDB" id="A0A1V2UWX9"/>
<dbReference type="PROSITE" id="PS51257">
    <property type="entry name" value="PROKAR_LIPOPROTEIN"/>
    <property type="match status" value="1"/>
</dbReference>
<name>A0A1V2UWX9_9GAMM</name>
<keyword evidence="2" id="KW-1185">Reference proteome</keyword>
<sequence>MKKISTLAVSISFIMLTGCGGGSSSSNNTENVSSQAQGQSTQNVNSLKCDRGILLNSTLSTNTIFDETLYSLNYRFKEISSANGSNYVRQLYAYEIKRNDQMLYAYPKAIYNVTADEIENSLAEDVVQSYDLNSFGLFTAKNYQKQNNGWPLGYVVASQGSQITTAQFNDSCSLNSYNISYDYEKIDVSGKKISDIFPSNILTSDPKNIDYLYISNRFTETLKNNQTAFTNLLNSNATFPSGSFIYVPNSVIYNNTEFYFFDSDIKDLKTLAEWQQKYYQNFNYKFDTVGGYNVTYFVDNAGNQIYDGGKDPAVEMNGKIYDAEWQVKGNITSETYGVPSNSITNYQARGKFALYNKASYDFLAAQIQSYYK</sequence>
<comment type="caution">
    <text evidence="1">The sequence shown here is derived from an EMBL/GenBank/DDBJ whole genome shotgun (WGS) entry which is preliminary data.</text>
</comment>
<protein>
    <recommendedName>
        <fullName evidence="3">Lipoprotein</fullName>
    </recommendedName>
</protein>
<evidence type="ECO:0008006" key="3">
    <source>
        <dbReference type="Google" id="ProtNLM"/>
    </source>
</evidence>
<dbReference type="Proteomes" id="UP000189376">
    <property type="component" value="Unassembled WGS sequence"/>
</dbReference>
<gene>
    <name evidence="1" type="ORF">AC058_11340</name>
</gene>
<dbReference type="RefSeq" id="WP_077169392.1">
    <property type="nucleotide sequence ID" value="NZ_LFZS01000007.1"/>
</dbReference>
<proteinExistence type="predicted"/>
<reference evidence="1 2" key="1">
    <citation type="submission" date="2015-07" db="EMBL/GenBank/DDBJ databases">
        <title>Acinetobacter yuneri, a novel member of Acinetobacter calcoaceticus-Acinetobacter baumannii complex isolated from clinical specimen.</title>
        <authorList>
            <person name="Yu Y."/>
        </authorList>
    </citation>
    <scope>NUCLEOTIDE SEQUENCE [LARGE SCALE GENOMIC DNA]</scope>
    <source>
        <strain evidence="1 2">A362</strain>
    </source>
</reference>
<evidence type="ECO:0000313" key="1">
    <source>
        <dbReference type="EMBL" id="ONN54353.1"/>
    </source>
</evidence>